<dbReference type="Gene3D" id="3.30.70.330">
    <property type="match status" value="1"/>
</dbReference>
<feature type="compositionally biased region" description="Basic and acidic residues" evidence="7">
    <location>
        <begin position="563"/>
        <end position="581"/>
    </location>
</feature>
<feature type="domain" description="RRM" evidence="8">
    <location>
        <begin position="687"/>
        <end position="765"/>
    </location>
</feature>
<dbReference type="GO" id="GO:0003723">
    <property type="term" value="F:RNA binding"/>
    <property type="evidence" value="ECO:0007669"/>
    <property type="project" value="UniProtKB-UniRule"/>
</dbReference>
<keyword evidence="2" id="KW-0507">mRNA processing</keyword>
<dbReference type="SMART" id="SM00360">
    <property type="entry name" value="RRM"/>
    <property type="match status" value="1"/>
</dbReference>
<evidence type="ECO:0000313" key="10">
    <source>
        <dbReference type="Proteomes" id="UP000694568"/>
    </source>
</evidence>
<evidence type="ECO:0000256" key="2">
    <source>
        <dbReference type="ARBA" id="ARBA00022664"/>
    </source>
</evidence>
<dbReference type="InterPro" id="IPR059164">
    <property type="entry name" value="HAT_PRP39_C"/>
</dbReference>
<sequence>MAASSNAEQTQLQDMEEEDAGMEERDMESGDEPEEGMREDNSDEEEDDSSEDEKENEAEIQRLEEQLSINAFDYNCHVDLIKLLKQEGELSRLRKARQKMSELFPLTEEIWLDWLKDEIRLTEEEPNREKVYELFEKATKDYICPDIWLEYAQYSIGGMGSPGGMDKVRSIFERAVTAVGLHMTKGQMVWEAYREFENVILSTVQPPPGRIPSREEQDLLKTQLDRIHTLFRRQLAIPLMDMEATYAEYEEWSEHGVAETVVHQYKKALQQLAKCKSLEESLIVAEPPKLAEYQSYIDFELKEGDPARVQIIFERTLAENCLVPDMWAKYTTYLDRQLKIKDLVLSSHERAVRNCPWTMGLWKSYLLALERHGADHHTVSDVFEKALNAGFIQATDYVEIWQAHLDYLRRRVDFSKESSKELEELRGAFSRSLDYMKQDVEERFGESGDPSCIIMQIWARIEALHCKNIQKARELWDSIMTKGNAKYANMWLEYYNLERSYGDPVHCRKALHRAVQCTTDYPEHVSEVLLTFERVEGSLEDWDVAVQKTETRLNRINEQRAKVAEKEANLARQEEEKADQRRKTKVDKKAQRKVQKGSRVGEKRKAEQDDYQDEWNDNSEQEQQPKKHRGNGDQTTEEYMETETGLFGRNARPGYKPPPPGNKRAQQGAAAGEQQSDDKQELRNDNSSVFISNLAYTLKEPEAKLRTQFETCGPIKQVRPVFGNKGTFKGYGYVQFESPVSVPEALKLDRREVEGRPMFVSPCVDKNKNPDFKVNMNTILKIFEKRSHSFHYILRNYYEAQASQAVLKMDGMTIEDNKICVAISNPPRRNMMDKPGSNRPTDMMPRQVFGSRGRGRTQLSLLPRSLHRQSGPGSKVENGTAAEQVPETASTVVNAVGETKPLSNSDFARMLLSK</sequence>
<feature type="compositionally biased region" description="Basic residues" evidence="7">
    <location>
        <begin position="582"/>
        <end position="596"/>
    </location>
</feature>
<evidence type="ECO:0000256" key="3">
    <source>
        <dbReference type="ARBA" id="ARBA00022737"/>
    </source>
</evidence>
<dbReference type="Pfam" id="PF16605">
    <property type="entry name" value="LSM_int_assoc"/>
    <property type="match status" value="1"/>
</dbReference>
<keyword evidence="10" id="KW-1185">Reference proteome</keyword>
<accession>A0A8C9WXT5</accession>
<dbReference type="Ensembl" id="ENSSLUT00000002240.1">
    <property type="protein sequence ID" value="ENSSLUP00000002154.1"/>
    <property type="gene ID" value="ENSSLUG00000000745.1"/>
</dbReference>
<dbReference type="FunFam" id="1.25.40.10:FF:000098">
    <property type="entry name" value="Squamous cell carcinoma antigen recognized by T-cells 3"/>
    <property type="match status" value="1"/>
</dbReference>
<gene>
    <name evidence="9" type="primary">sart3</name>
</gene>
<evidence type="ECO:0000256" key="6">
    <source>
        <dbReference type="PROSITE-ProRule" id="PRU00176"/>
    </source>
</evidence>
<protein>
    <submittedName>
        <fullName evidence="9">Spliceosome associated factor 3, U4/U6 recycling protein</fullName>
    </submittedName>
</protein>
<reference evidence="9" key="2">
    <citation type="submission" date="2025-09" db="UniProtKB">
        <authorList>
            <consortium name="Ensembl"/>
        </authorList>
    </citation>
    <scope>IDENTIFICATION</scope>
</reference>
<evidence type="ECO:0000256" key="5">
    <source>
        <dbReference type="ARBA" id="ARBA00023242"/>
    </source>
</evidence>
<dbReference type="InterPro" id="IPR011990">
    <property type="entry name" value="TPR-like_helical_dom_sf"/>
</dbReference>
<dbReference type="GO" id="GO:0006397">
    <property type="term" value="P:mRNA processing"/>
    <property type="evidence" value="ECO:0007669"/>
    <property type="project" value="UniProtKB-KW"/>
</dbReference>
<dbReference type="Gene3D" id="1.25.40.10">
    <property type="entry name" value="Tetratricopeptide repeat domain"/>
    <property type="match status" value="2"/>
</dbReference>
<dbReference type="InterPro" id="IPR000504">
    <property type="entry name" value="RRM_dom"/>
</dbReference>
<evidence type="ECO:0000256" key="1">
    <source>
        <dbReference type="ARBA" id="ARBA00004123"/>
    </source>
</evidence>
<keyword evidence="3" id="KW-0677">Repeat</keyword>
<dbReference type="PANTHER" id="PTHR17204">
    <property type="entry name" value="PRE-MRNA PROCESSING PROTEIN PRP39-RELATED"/>
    <property type="match status" value="1"/>
</dbReference>
<keyword evidence="5" id="KW-0539">Nucleus</keyword>
<dbReference type="PROSITE" id="PS50102">
    <property type="entry name" value="RRM"/>
    <property type="match status" value="1"/>
</dbReference>
<dbReference type="GeneTree" id="ENSGT00900000141107"/>
<dbReference type="InterPro" id="IPR034217">
    <property type="entry name" value="SART3_RRM1"/>
</dbReference>
<keyword evidence="6" id="KW-0694">RNA-binding</keyword>
<dbReference type="GO" id="GO:0005634">
    <property type="term" value="C:nucleus"/>
    <property type="evidence" value="ECO:0007669"/>
    <property type="project" value="UniProtKB-SubCell"/>
</dbReference>
<dbReference type="InterPro" id="IPR003107">
    <property type="entry name" value="HAT"/>
</dbReference>
<organism evidence="9 10">
    <name type="scientific">Sander lucioperca</name>
    <name type="common">Pike-perch</name>
    <name type="synonym">Perca lucioperca</name>
    <dbReference type="NCBI Taxonomy" id="283035"/>
    <lineage>
        <taxon>Eukaryota</taxon>
        <taxon>Metazoa</taxon>
        <taxon>Chordata</taxon>
        <taxon>Craniata</taxon>
        <taxon>Vertebrata</taxon>
        <taxon>Euteleostomi</taxon>
        <taxon>Actinopterygii</taxon>
        <taxon>Neopterygii</taxon>
        <taxon>Teleostei</taxon>
        <taxon>Neoteleostei</taxon>
        <taxon>Acanthomorphata</taxon>
        <taxon>Eupercaria</taxon>
        <taxon>Perciformes</taxon>
        <taxon>Percoidei</taxon>
        <taxon>Percidae</taxon>
        <taxon>Luciopercinae</taxon>
        <taxon>Sander</taxon>
    </lineage>
</organism>
<dbReference type="AlphaFoldDB" id="A0A8C9WXT5"/>
<dbReference type="FunFam" id="3.30.70.330:FF:000271">
    <property type="entry name" value="squamous cell carcinoma antigen recognized by T-cells 3"/>
    <property type="match status" value="1"/>
</dbReference>
<comment type="subcellular location">
    <subcellularLocation>
        <location evidence="1">Nucleus</location>
    </subcellularLocation>
</comment>
<feature type="compositionally biased region" description="Low complexity" evidence="7">
    <location>
        <begin position="665"/>
        <end position="674"/>
    </location>
</feature>
<feature type="region of interest" description="Disordered" evidence="7">
    <location>
        <begin position="1"/>
        <end position="59"/>
    </location>
</feature>
<feature type="compositionally biased region" description="Basic and acidic residues" evidence="7">
    <location>
        <begin position="599"/>
        <end position="608"/>
    </location>
</feature>
<dbReference type="SUPFAM" id="SSF54928">
    <property type="entry name" value="RNA-binding domain, RBD"/>
    <property type="match status" value="1"/>
</dbReference>
<dbReference type="InterPro" id="IPR035979">
    <property type="entry name" value="RBD_domain_sf"/>
</dbReference>
<dbReference type="Pfam" id="PF23240">
    <property type="entry name" value="HAT_PRP39_N"/>
    <property type="match status" value="1"/>
</dbReference>
<dbReference type="Pfam" id="PF00076">
    <property type="entry name" value="RRM_1"/>
    <property type="match status" value="1"/>
</dbReference>
<evidence type="ECO:0000256" key="4">
    <source>
        <dbReference type="ARBA" id="ARBA00023187"/>
    </source>
</evidence>
<reference evidence="9" key="1">
    <citation type="submission" date="2025-08" db="UniProtKB">
        <authorList>
            <consortium name="Ensembl"/>
        </authorList>
    </citation>
    <scope>IDENTIFICATION</scope>
</reference>
<dbReference type="SUPFAM" id="SSF48452">
    <property type="entry name" value="TPR-like"/>
    <property type="match status" value="1"/>
</dbReference>
<dbReference type="Pfam" id="PF23241">
    <property type="entry name" value="HAT_PRP39_C"/>
    <property type="match status" value="1"/>
</dbReference>
<dbReference type="Proteomes" id="UP000694568">
    <property type="component" value="Unplaced"/>
</dbReference>
<proteinExistence type="predicted"/>
<feature type="compositionally biased region" description="Acidic residues" evidence="7">
    <location>
        <begin position="41"/>
        <end position="56"/>
    </location>
</feature>
<dbReference type="GO" id="GO:0008380">
    <property type="term" value="P:RNA splicing"/>
    <property type="evidence" value="ECO:0007669"/>
    <property type="project" value="UniProtKB-KW"/>
</dbReference>
<feature type="compositionally biased region" description="Polar residues" evidence="7">
    <location>
        <begin position="1"/>
        <end position="13"/>
    </location>
</feature>
<keyword evidence="4" id="KW-0508">mRNA splicing</keyword>
<name>A0A8C9WXT5_SANLU</name>
<feature type="compositionally biased region" description="Acidic residues" evidence="7">
    <location>
        <begin position="609"/>
        <end position="620"/>
    </location>
</feature>
<feature type="region of interest" description="Disordered" evidence="7">
    <location>
        <begin position="825"/>
        <end position="888"/>
    </location>
</feature>
<dbReference type="FunFam" id="1.25.40.10:FF:000081">
    <property type="entry name" value="squamous cell carcinoma antigen recognized by T-cells 3"/>
    <property type="match status" value="1"/>
</dbReference>
<dbReference type="SMART" id="SM00386">
    <property type="entry name" value="HAT"/>
    <property type="match status" value="7"/>
</dbReference>
<evidence type="ECO:0000313" key="9">
    <source>
        <dbReference type="Ensembl" id="ENSSLUP00000002154.1"/>
    </source>
</evidence>
<dbReference type="CDD" id="cd12391">
    <property type="entry name" value="RRM1_SART3"/>
    <property type="match status" value="1"/>
</dbReference>
<dbReference type="InterPro" id="IPR012677">
    <property type="entry name" value="Nucleotide-bd_a/b_plait_sf"/>
</dbReference>
<evidence type="ECO:0000256" key="7">
    <source>
        <dbReference type="SAM" id="MobiDB-lite"/>
    </source>
</evidence>
<feature type="region of interest" description="Disordered" evidence="7">
    <location>
        <begin position="563"/>
        <end position="686"/>
    </location>
</feature>
<evidence type="ECO:0000259" key="8">
    <source>
        <dbReference type="PROSITE" id="PS50102"/>
    </source>
</evidence>
<dbReference type="PANTHER" id="PTHR17204:SF25">
    <property type="entry name" value="RRM DOMAIN-CONTAINING PROTEIN"/>
    <property type="match status" value="1"/>
</dbReference>